<dbReference type="EMBL" id="LT629804">
    <property type="protein sequence ID" value="SDU77762.1"/>
    <property type="molecule type" value="Genomic_DNA"/>
</dbReference>
<organism evidence="2 3">
    <name type="scientific">Arcanobacterium phocae</name>
    <dbReference type="NCBI Taxonomy" id="131112"/>
    <lineage>
        <taxon>Bacteria</taxon>
        <taxon>Bacillati</taxon>
        <taxon>Actinomycetota</taxon>
        <taxon>Actinomycetes</taxon>
        <taxon>Actinomycetales</taxon>
        <taxon>Actinomycetaceae</taxon>
        <taxon>Arcanobacterium</taxon>
    </lineage>
</organism>
<proteinExistence type="predicted"/>
<dbReference type="STRING" id="131112.SAMN04489737_0159"/>
<dbReference type="SUPFAM" id="SSF46785">
    <property type="entry name" value="Winged helix' DNA-binding domain"/>
    <property type="match status" value="1"/>
</dbReference>
<feature type="domain" description="HTH marR-type" evidence="1">
    <location>
        <begin position="1"/>
        <end position="147"/>
    </location>
</feature>
<dbReference type="SMART" id="SM00347">
    <property type="entry name" value="HTH_MARR"/>
    <property type="match status" value="1"/>
</dbReference>
<dbReference type="GO" id="GO:0006950">
    <property type="term" value="P:response to stress"/>
    <property type="evidence" value="ECO:0007669"/>
    <property type="project" value="TreeGrafter"/>
</dbReference>
<dbReference type="RefSeq" id="WP_091278729.1">
    <property type="nucleotide sequence ID" value="NZ_JABAPH010000070.1"/>
</dbReference>
<dbReference type="Pfam" id="PF01047">
    <property type="entry name" value="MarR"/>
    <property type="match status" value="1"/>
</dbReference>
<dbReference type="AlphaFoldDB" id="A0A1H2LA99"/>
<keyword evidence="3" id="KW-1185">Reference proteome</keyword>
<name>A0A1H2LA99_9ACTO</name>
<dbReference type="GO" id="GO:0003677">
    <property type="term" value="F:DNA binding"/>
    <property type="evidence" value="ECO:0007669"/>
    <property type="project" value="UniProtKB-KW"/>
</dbReference>
<dbReference type="InterPro" id="IPR039422">
    <property type="entry name" value="MarR/SlyA-like"/>
</dbReference>
<keyword evidence="2" id="KW-0238">DNA-binding</keyword>
<accession>A0A1H2LA99</accession>
<evidence type="ECO:0000313" key="3">
    <source>
        <dbReference type="Proteomes" id="UP000214355"/>
    </source>
</evidence>
<dbReference type="PANTHER" id="PTHR33164">
    <property type="entry name" value="TRANSCRIPTIONAL REGULATOR, MARR FAMILY"/>
    <property type="match status" value="1"/>
</dbReference>
<dbReference type="PROSITE" id="PS50995">
    <property type="entry name" value="HTH_MARR_2"/>
    <property type="match status" value="1"/>
</dbReference>
<dbReference type="Gene3D" id="1.10.10.10">
    <property type="entry name" value="Winged helix-like DNA-binding domain superfamily/Winged helix DNA-binding domain"/>
    <property type="match status" value="1"/>
</dbReference>
<evidence type="ECO:0000313" key="2">
    <source>
        <dbReference type="EMBL" id="SDU77762.1"/>
    </source>
</evidence>
<reference evidence="3" key="1">
    <citation type="submission" date="2016-10" db="EMBL/GenBank/DDBJ databases">
        <authorList>
            <person name="Varghese N."/>
            <person name="Submissions S."/>
        </authorList>
    </citation>
    <scope>NUCLEOTIDE SEQUENCE [LARGE SCALE GENOMIC DNA]</scope>
    <source>
        <strain evidence="3">DSM 10002</strain>
    </source>
</reference>
<dbReference type="Proteomes" id="UP000214355">
    <property type="component" value="Chromosome I"/>
</dbReference>
<protein>
    <submittedName>
        <fullName evidence="2">DNA-binding transcriptional regulator, MarR family</fullName>
    </submittedName>
</protein>
<dbReference type="InterPro" id="IPR000835">
    <property type="entry name" value="HTH_MarR-typ"/>
</dbReference>
<dbReference type="OrthoDB" id="8635520at2"/>
<dbReference type="InterPro" id="IPR036390">
    <property type="entry name" value="WH_DNA-bd_sf"/>
</dbReference>
<dbReference type="GeneID" id="65343918"/>
<dbReference type="PRINTS" id="PR00598">
    <property type="entry name" value="HTHMARR"/>
</dbReference>
<sequence length="158" mass="18316">MAETRLLDQEEQQAWRNFLRGQATVHDAINHDGLENFGLALHEFEVLVRLAEEPEQQSRMSSLATGLVHSRSRLTHTVARLEKAGYVQRFQCPHDRRGIFCRLTDEGQEKLESATPQHIKSLRRYFLDKLSREELLTIGEIFAKLIDDEETEKRVCGQ</sequence>
<dbReference type="PANTHER" id="PTHR33164:SF99">
    <property type="entry name" value="MARR FAMILY REGULATORY PROTEIN"/>
    <property type="match status" value="1"/>
</dbReference>
<dbReference type="GO" id="GO:0003700">
    <property type="term" value="F:DNA-binding transcription factor activity"/>
    <property type="evidence" value="ECO:0007669"/>
    <property type="project" value="InterPro"/>
</dbReference>
<evidence type="ECO:0000259" key="1">
    <source>
        <dbReference type="PROSITE" id="PS50995"/>
    </source>
</evidence>
<gene>
    <name evidence="2" type="ORF">SAMN04489737_0159</name>
</gene>
<dbReference type="InterPro" id="IPR036388">
    <property type="entry name" value="WH-like_DNA-bd_sf"/>
</dbReference>